<keyword evidence="1" id="KW-0732">Signal</keyword>
<name>E9H3W1_DAPPU</name>
<dbReference type="AlphaFoldDB" id="E9H3W1"/>
<evidence type="ECO:0000256" key="1">
    <source>
        <dbReference type="SAM" id="SignalP"/>
    </source>
</evidence>
<dbReference type="HOGENOM" id="CLU_2239290_0_0_1"/>
<gene>
    <name evidence="2" type="ORF">DAPPUDRAFT_325158</name>
</gene>
<dbReference type="InParanoid" id="E9H3W1"/>
<evidence type="ECO:0000313" key="2">
    <source>
        <dbReference type="EMBL" id="EFX73596.1"/>
    </source>
</evidence>
<feature type="chain" id="PRO_5003237985" evidence="1">
    <location>
        <begin position="25"/>
        <end position="105"/>
    </location>
</feature>
<accession>E9H3W1</accession>
<keyword evidence="3" id="KW-1185">Reference proteome</keyword>
<reference evidence="2 3" key="1">
    <citation type="journal article" date="2011" name="Science">
        <title>The ecoresponsive genome of Daphnia pulex.</title>
        <authorList>
            <person name="Colbourne J.K."/>
            <person name="Pfrender M.E."/>
            <person name="Gilbert D."/>
            <person name="Thomas W.K."/>
            <person name="Tucker A."/>
            <person name="Oakley T.H."/>
            <person name="Tokishita S."/>
            <person name="Aerts A."/>
            <person name="Arnold G.J."/>
            <person name="Basu M.K."/>
            <person name="Bauer D.J."/>
            <person name="Caceres C.E."/>
            <person name="Carmel L."/>
            <person name="Casola C."/>
            <person name="Choi J.H."/>
            <person name="Detter J.C."/>
            <person name="Dong Q."/>
            <person name="Dusheyko S."/>
            <person name="Eads B.D."/>
            <person name="Frohlich T."/>
            <person name="Geiler-Samerotte K.A."/>
            <person name="Gerlach D."/>
            <person name="Hatcher P."/>
            <person name="Jogdeo S."/>
            <person name="Krijgsveld J."/>
            <person name="Kriventseva E.V."/>
            <person name="Kultz D."/>
            <person name="Laforsch C."/>
            <person name="Lindquist E."/>
            <person name="Lopez J."/>
            <person name="Manak J.R."/>
            <person name="Muller J."/>
            <person name="Pangilinan J."/>
            <person name="Patwardhan R.P."/>
            <person name="Pitluck S."/>
            <person name="Pritham E.J."/>
            <person name="Rechtsteiner A."/>
            <person name="Rho M."/>
            <person name="Rogozin I.B."/>
            <person name="Sakarya O."/>
            <person name="Salamov A."/>
            <person name="Schaack S."/>
            <person name="Shapiro H."/>
            <person name="Shiga Y."/>
            <person name="Skalitzky C."/>
            <person name="Smith Z."/>
            <person name="Souvorov A."/>
            <person name="Sung W."/>
            <person name="Tang Z."/>
            <person name="Tsuchiya D."/>
            <person name="Tu H."/>
            <person name="Vos H."/>
            <person name="Wang M."/>
            <person name="Wolf Y.I."/>
            <person name="Yamagata H."/>
            <person name="Yamada T."/>
            <person name="Ye Y."/>
            <person name="Shaw J.R."/>
            <person name="Andrews J."/>
            <person name="Crease T.J."/>
            <person name="Tang H."/>
            <person name="Lucas S.M."/>
            <person name="Robertson H.M."/>
            <person name="Bork P."/>
            <person name="Koonin E.V."/>
            <person name="Zdobnov E.M."/>
            <person name="Grigoriev I.V."/>
            <person name="Lynch M."/>
            <person name="Boore J.L."/>
        </authorList>
    </citation>
    <scope>NUCLEOTIDE SEQUENCE [LARGE SCALE GENOMIC DNA]</scope>
</reference>
<feature type="signal peptide" evidence="1">
    <location>
        <begin position="1"/>
        <end position="24"/>
    </location>
</feature>
<dbReference type="KEGG" id="dpx:DAPPUDRAFT_325158"/>
<dbReference type="Proteomes" id="UP000000305">
    <property type="component" value="Unassembled WGS sequence"/>
</dbReference>
<dbReference type="OrthoDB" id="10619652at2759"/>
<sequence length="105" mass="10972">MRFQVQILLAVAVCVVALLHGACSAPTASDALLVDSERSVDDNGENDENPLLILAAKLFVKQVGCPVAKAKAASCGFRELLSEIPSVPLAPLDRSPGDDDVDEAV</sequence>
<evidence type="ECO:0000313" key="3">
    <source>
        <dbReference type="Proteomes" id="UP000000305"/>
    </source>
</evidence>
<organism evidence="2 3">
    <name type="scientific">Daphnia pulex</name>
    <name type="common">Water flea</name>
    <dbReference type="NCBI Taxonomy" id="6669"/>
    <lineage>
        <taxon>Eukaryota</taxon>
        <taxon>Metazoa</taxon>
        <taxon>Ecdysozoa</taxon>
        <taxon>Arthropoda</taxon>
        <taxon>Crustacea</taxon>
        <taxon>Branchiopoda</taxon>
        <taxon>Diplostraca</taxon>
        <taxon>Cladocera</taxon>
        <taxon>Anomopoda</taxon>
        <taxon>Daphniidae</taxon>
        <taxon>Daphnia</taxon>
    </lineage>
</organism>
<protein>
    <submittedName>
        <fullName evidence="2">Uncharacterized protein</fullName>
    </submittedName>
</protein>
<dbReference type="EMBL" id="GL732589">
    <property type="protein sequence ID" value="EFX73596.1"/>
    <property type="molecule type" value="Genomic_DNA"/>
</dbReference>
<proteinExistence type="predicted"/>